<dbReference type="GO" id="GO:0006935">
    <property type="term" value="P:chemotaxis"/>
    <property type="evidence" value="ECO:0007669"/>
    <property type="project" value="UniProtKB-KW"/>
</dbReference>
<dbReference type="NCBIfam" id="TIGR02480">
    <property type="entry name" value="fliN"/>
    <property type="match status" value="1"/>
</dbReference>
<evidence type="ECO:0000256" key="8">
    <source>
        <dbReference type="SAM" id="MobiDB-lite"/>
    </source>
</evidence>
<dbReference type="SUPFAM" id="SSF101801">
    <property type="entry name" value="Surface presentation of antigens (SPOA)"/>
    <property type="match status" value="1"/>
</dbReference>
<evidence type="ECO:0000256" key="1">
    <source>
        <dbReference type="ARBA" id="ARBA00004413"/>
    </source>
</evidence>
<evidence type="ECO:0000256" key="2">
    <source>
        <dbReference type="ARBA" id="ARBA00009226"/>
    </source>
</evidence>
<reference evidence="10 11" key="1">
    <citation type="journal article" date="2017" name="Water Res.">
        <title>Discovery and metagenomic analysis of an anammox bacterial enrichment related to Candidatus "Brocadia caroliniensis" in a full-scale glycerol-fed nitritation-denitritation separate centrate treatment process.</title>
        <authorList>
            <person name="Park H."/>
            <person name="Brotto A.C."/>
            <person name="van Loosdrecht M.C."/>
            <person name="Chandran K."/>
        </authorList>
    </citation>
    <scope>NUCLEOTIDE SEQUENCE [LARGE SCALE GENOMIC DNA]</scope>
    <source>
        <strain evidence="10">26THWARD</strain>
    </source>
</reference>
<keyword evidence="5" id="KW-0145">Chemotaxis</keyword>
<keyword evidence="10" id="KW-0966">Cell projection</keyword>
<protein>
    <recommendedName>
        <fullName evidence="3">Flagellar motor switch protein FliN</fullName>
    </recommendedName>
</protein>
<organism evidence="10 11">
    <name type="scientific">Candidatus Brocadia carolinensis</name>
    <dbReference type="NCBI Taxonomy" id="1004156"/>
    <lineage>
        <taxon>Bacteria</taxon>
        <taxon>Pseudomonadati</taxon>
        <taxon>Planctomycetota</taxon>
        <taxon>Candidatus Brocadiia</taxon>
        <taxon>Candidatus Brocadiales</taxon>
        <taxon>Candidatus Brocadiaceae</taxon>
        <taxon>Candidatus Brocadia</taxon>
    </lineage>
</organism>
<keyword evidence="10" id="KW-0969">Cilium</keyword>
<evidence type="ECO:0000256" key="4">
    <source>
        <dbReference type="ARBA" id="ARBA00022475"/>
    </source>
</evidence>
<feature type="compositionally biased region" description="Polar residues" evidence="8">
    <location>
        <begin position="21"/>
        <end position="36"/>
    </location>
</feature>
<dbReference type="PRINTS" id="PR00956">
    <property type="entry name" value="FLGMOTORFLIN"/>
</dbReference>
<keyword evidence="10" id="KW-0282">Flagellum</keyword>
<dbReference type="Gene3D" id="2.30.330.10">
    <property type="entry name" value="SpoA-like"/>
    <property type="match status" value="1"/>
</dbReference>
<proteinExistence type="inferred from homology"/>
<feature type="domain" description="Flagellar motor switch protein FliN-like C-terminal" evidence="9">
    <location>
        <begin position="46"/>
        <end position="114"/>
    </location>
</feature>
<dbReference type="Pfam" id="PF01052">
    <property type="entry name" value="FliMN_C"/>
    <property type="match status" value="1"/>
</dbReference>
<keyword evidence="4" id="KW-1003">Cell membrane</keyword>
<dbReference type="InterPro" id="IPR051469">
    <property type="entry name" value="FliN/MopA/SpaO"/>
</dbReference>
<gene>
    <name evidence="10" type="ORF">AYP45_17120</name>
</gene>
<keyword evidence="7" id="KW-0472">Membrane</keyword>
<accession>A0A1V4APH8</accession>
<evidence type="ECO:0000256" key="7">
    <source>
        <dbReference type="ARBA" id="ARBA00023136"/>
    </source>
</evidence>
<evidence type="ECO:0000256" key="3">
    <source>
        <dbReference type="ARBA" id="ARBA00021897"/>
    </source>
</evidence>
<comment type="subcellular location">
    <subcellularLocation>
        <location evidence="1">Cell membrane</location>
        <topology evidence="1">Peripheral membrane protein</topology>
        <orientation evidence="1">Cytoplasmic side</orientation>
    </subcellularLocation>
</comment>
<dbReference type="STRING" id="1004156.AYP45_17120"/>
<dbReference type="Proteomes" id="UP000189681">
    <property type="component" value="Unassembled WGS sequence"/>
</dbReference>
<dbReference type="AlphaFoldDB" id="A0A1V4APH8"/>
<feature type="region of interest" description="Disordered" evidence="8">
    <location>
        <begin position="21"/>
        <end position="40"/>
    </location>
</feature>
<evidence type="ECO:0000313" key="11">
    <source>
        <dbReference type="Proteomes" id="UP000189681"/>
    </source>
</evidence>
<dbReference type="PANTHER" id="PTHR43484:SF1">
    <property type="entry name" value="FLAGELLAR MOTOR SWITCH PROTEIN FLIN"/>
    <property type="match status" value="1"/>
</dbReference>
<evidence type="ECO:0000256" key="5">
    <source>
        <dbReference type="ARBA" id="ARBA00022500"/>
    </source>
</evidence>
<dbReference type="InterPro" id="IPR001172">
    <property type="entry name" value="FliN_T3SS_HrcQb"/>
</dbReference>
<dbReference type="InterPro" id="IPR012826">
    <property type="entry name" value="FliN"/>
</dbReference>
<sequence>MEQVKELNENSSVGNENQIQSIQFSQLSPSKTTGISDNGKRNLDLVVDIPVPVSVELGHTTMLVKDILSLSQGSIVELDKVAGAPVDLLVRGKLLAQGEVVVVDENFGLKITNICGSEERIRNLG</sequence>
<dbReference type="EMBL" id="AYTS01000191">
    <property type="protein sequence ID" value="OOP55025.1"/>
    <property type="molecule type" value="Genomic_DNA"/>
</dbReference>
<dbReference type="GO" id="GO:0071973">
    <property type="term" value="P:bacterial-type flagellum-dependent cell motility"/>
    <property type="evidence" value="ECO:0007669"/>
    <property type="project" value="InterPro"/>
</dbReference>
<evidence type="ECO:0000259" key="9">
    <source>
        <dbReference type="Pfam" id="PF01052"/>
    </source>
</evidence>
<dbReference type="GO" id="GO:0009425">
    <property type="term" value="C:bacterial-type flagellum basal body"/>
    <property type="evidence" value="ECO:0007669"/>
    <property type="project" value="InterPro"/>
</dbReference>
<dbReference type="GO" id="GO:0005886">
    <property type="term" value="C:plasma membrane"/>
    <property type="evidence" value="ECO:0007669"/>
    <property type="project" value="UniProtKB-SubCell"/>
</dbReference>
<dbReference type="PANTHER" id="PTHR43484">
    <property type="match status" value="1"/>
</dbReference>
<evidence type="ECO:0000313" key="10">
    <source>
        <dbReference type="EMBL" id="OOP55025.1"/>
    </source>
</evidence>
<comment type="caution">
    <text evidence="10">The sequence shown here is derived from an EMBL/GenBank/DDBJ whole genome shotgun (WGS) entry which is preliminary data.</text>
</comment>
<comment type="similarity">
    <text evidence="2">Belongs to the FliN/MopA/SpaO family.</text>
</comment>
<dbReference type="InterPro" id="IPR001543">
    <property type="entry name" value="FliN-like_C"/>
</dbReference>
<evidence type="ECO:0000256" key="6">
    <source>
        <dbReference type="ARBA" id="ARBA00022779"/>
    </source>
</evidence>
<keyword evidence="6" id="KW-0283">Flagellar rotation</keyword>
<name>A0A1V4APH8_9BACT</name>
<dbReference type="InterPro" id="IPR036429">
    <property type="entry name" value="SpoA-like_sf"/>
</dbReference>
<dbReference type="GO" id="GO:0003774">
    <property type="term" value="F:cytoskeletal motor activity"/>
    <property type="evidence" value="ECO:0007669"/>
    <property type="project" value="InterPro"/>
</dbReference>